<gene>
    <name evidence="1" type="ORF">IPO85_00305</name>
</gene>
<name>A0A9D7XCX6_9BACT</name>
<dbReference type="EMBL" id="JADKFW010000003">
    <property type="protein sequence ID" value="MBK9715976.1"/>
    <property type="molecule type" value="Genomic_DNA"/>
</dbReference>
<dbReference type="AlphaFoldDB" id="A0A9D7XCX6"/>
<evidence type="ECO:0000313" key="2">
    <source>
        <dbReference type="Proteomes" id="UP000808349"/>
    </source>
</evidence>
<dbReference type="Proteomes" id="UP000808349">
    <property type="component" value="Unassembled WGS sequence"/>
</dbReference>
<accession>A0A9D7XCX6</accession>
<comment type="caution">
    <text evidence="1">The sequence shown here is derived from an EMBL/GenBank/DDBJ whole genome shotgun (WGS) entry which is preliminary data.</text>
</comment>
<protein>
    <submittedName>
        <fullName evidence="1">Uncharacterized protein</fullName>
    </submittedName>
</protein>
<sequence length="36" mass="3960">MTNPSGIKTLYGYNNFGNLNSIEIEGSGIKHFQTTI</sequence>
<evidence type="ECO:0000313" key="1">
    <source>
        <dbReference type="EMBL" id="MBK9715976.1"/>
    </source>
</evidence>
<reference evidence="1 2" key="1">
    <citation type="submission" date="2020-10" db="EMBL/GenBank/DDBJ databases">
        <title>Connecting structure to function with the recovery of over 1000 high-quality activated sludge metagenome-assembled genomes encoding full-length rRNA genes using long-read sequencing.</title>
        <authorList>
            <person name="Singleton C.M."/>
            <person name="Petriglieri F."/>
            <person name="Kristensen J.M."/>
            <person name="Kirkegaard R.H."/>
            <person name="Michaelsen T.Y."/>
            <person name="Andersen M.H."/>
            <person name="Karst S.M."/>
            <person name="Dueholm M.S."/>
            <person name="Nielsen P.H."/>
            <person name="Albertsen M."/>
        </authorList>
    </citation>
    <scope>NUCLEOTIDE SEQUENCE [LARGE SCALE GENOMIC DNA]</scope>
    <source>
        <strain evidence="1">Ribe_18-Q3-R11-54_BAT3C.373</strain>
    </source>
</reference>
<organism evidence="1 2">
    <name type="scientific">Candidatus Defluviibacterium haderslevense</name>
    <dbReference type="NCBI Taxonomy" id="2981993"/>
    <lineage>
        <taxon>Bacteria</taxon>
        <taxon>Pseudomonadati</taxon>
        <taxon>Bacteroidota</taxon>
        <taxon>Saprospiria</taxon>
        <taxon>Saprospirales</taxon>
        <taxon>Saprospiraceae</taxon>
        <taxon>Candidatus Defluviibacterium</taxon>
    </lineage>
</organism>
<proteinExistence type="predicted"/>